<name>A0ABV3G461_9NOCA</name>
<evidence type="ECO:0000313" key="3">
    <source>
        <dbReference type="Proteomes" id="UP001551695"/>
    </source>
</evidence>
<organism evidence="2 3">
    <name type="scientific">Nocardia aurea</name>
    <dbReference type="NCBI Taxonomy" id="2144174"/>
    <lineage>
        <taxon>Bacteria</taxon>
        <taxon>Bacillati</taxon>
        <taxon>Actinomycetota</taxon>
        <taxon>Actinomycetes</taxon>
        <taxon>Mycobacteriales</taxon>
        <taxon>Nocardiaceae</taxon>
        <taxon>Nocardia</taxon>
    </lineage>
</organism>
<accession>A0ABV3G461</accession>
<feature type="compositionally biased region" description="Basic and acidic residues" evidence="1">
    <location>
        <begin position="24"/>
        <end position="34"/>
    </location>
</feature>
<dbReference type="RefSeq" id="WP_357789061.1">
    <property type="nucleotide sequence ID" value="NZ_JBFAKC010000019.1"/>
</dbReference>
<keyword evidence="3" id="KW-1185">Reference proteome</keyword>
<comment type="caution">
    <text evidence="2">The sequence shown here is derived from an EMBL/GenBank/DDBJ whole genome shotgun (WGS) entry which is preliminary data.</text>
</comment>
<gene>
    <name evidence="2" type="ORF">AB0I48_31960</name>
</gene>
<sequence>MFWGLITIVIVIALLLLVATAMKPRERHDSRTRFAPETPAGSRESSRPAPAMHH</sequence>
<feature type="region of interest" description="Disordered" evidence="1">
    <location>
        <begin position="24"/>
        <end position="54"/>
    </location>
</feature>
<dbReference type="Proteomes" id="UP001551695">
    <property type="component" value="Unassembled WGS sequence"/>
</dbReference>
<evidence type="ECO:0000256" key="1">
    <source>
        <dbReference type="SAM" id="MobiDB-lite"/>
    </source>
</evidence>
<proteinExistence type="predicted"/>
<dbReference type="EMBL" id="JBFAKC010000019">
    <property type="protein sequence ID" value="MEV0712186.1"/>
    <property type="molecule type" value="Genomic_DNA"/>
</dbReference>
<evidence type="ECO:0000313" key="2">
    <source>
        <dbReference type="EMBL" id="MEV0712186.1"/>
    </source>
</evidence>
<reference evidence="2 3" key="1">
    <citation type="submission" date="2024-06" db="EMBL/GenBank/DDBJ databases">
        <title>The Natural Products Discovery Center: Release of the First 8490 Sequenced Strains for Exploring Actinobacteria Biosynthetic Diversity.</title>
        <authorList>
            <person name="Kalkreuter E."/>
            <person name="Kautsar S.A."/>
            <person name="Yang D."/>
            <person name="Bader C.D."/>
            <person name="Teijaro C.N."/>
            <person name="Fluegel L."/>
            <person name="Davis C.M."/>
            <person name="Simpson J.R."/>
            <person name="Lauterbach L."/>
            <person name="Steele A.D."/>
            <person name="Gui C."/>
            <person name="Meng S."/>
            <person name="Li G."/>
            <person name="Viehrig K."/>
            <person name="Ye F."/>
            <person name="Su P."/>
            <person name="Kiefer A.F."/>
            <person name="Nichols A."/>
            <person name="Cepeda A.J."/>
            <person name="Yan W."/>
            <person name="Fan B."/>
            <person name="Jiang Y."/>
            <person name="Adhikari A."/>
            <person name="Zheng C.-J."/>
            <person name="Schuster L."/>
            <person name="Cowan T.M."/>
            <person name="Smanski M.J."/>
            <person name="Chevrette M.G."/>
            <person name="De Carvalho L.P.S."/>
            <person name="Shen B."/>
        </authorList>
    </citation>
    <scope>NUCLEOTIDE SEQUENCE [LARGE SCALE GENOMIC DNA]</scope>
    <source>
        <strain evidence="2 3">NPDC050403</strain>
    </source>
</reference>
<protein>
    <submittedName>
        <fullName evidence="2">Uncharacterized protein</fullName>
    </submittedName>
</protein>